<dbReference type="Pfam" id="PF16539">
    <property type="entry name" value="FlgT_M"/>
    <property type="match status" value="1"/>
</dbReference>
<name>A0A8I2KPC7_9GAMM</name>
<evidence type="ECO:0000313" key="8">
    <source>
        <dbReference type="Proteomes" id="UP001304419"/>
    </source>
</evidence>
<dbReference type="InterPro" id="IPR038180">
    <property type="entry name" value="FlgT_N_sf"/>
</dbReference>
<dbReference type="Gene3D" id="2.40.10.410">
    <property type="entry name" value="FlgT, C-terminal domain"/>
    <property type="match status" value="1"/>
</dbReference>
<evidence type="ECO:0000256" key="1">
    <source>
        <dbReference type="SAM" id="SignalP"/>
    </source>
</evidence>
<dbReference type="InterPro" id="IPR032386">
    <property type="entry name" value="FlgT_M"/>
</dbReference>
<dbReference type="InterPro" id="IPR038165">
    <property type="entry name" value="FlgT_C_sf"/>
</dbReference>
<feature type="domain" description="Flagellar assembly protein T C-terminal" evidence="2">
    <location>
        <begin position="312"/>
        <end position="386"/>
    </location>
</feature>
<dbReference type="AlphaFoldDB" id="A0A8I2KPC7"/>
<evidence type="ECO:0000313" key="6">
    <source>
        <dbReference type="EMBL" id="WOX29868.1"/>
    </source>
</evidence>
<accession>A0A8I2KPC7</accession>
<feature type="chain" id="PRO_5034054332" evidence="1">
    <location>
        <begin position="23"/>
        <end position="398"/>
    </location>
</feature>
<dbReference type="Gene3D" id="3.40.50.10610">
    <property type="entry name" value="ABC-type transport auxiliary lipoprotein component"/>
    <property type="match status" value="1"/>
</dbReference>
<evidence type="ECO:0000259" key="3">
    <source>
        <dbReference type="Pfam" id="PF16539"/>
    </source>
</evidence>
<keyword evidence="8" id="KW-1185">Reference proteome</keyword>
<evidence type="ECO:0000313" key="7">
    <source>
        <dbReference type="Proteomes" id="UP000646877"/>
    </source>
</evidence>
<dbReference type="RefSeq" id="WP_130126601.1">
    <property type="nucleotide sequence ID" value="NZ_CBCSDF010000002.1"/>
</dbReference>
<dbReference type="Gene3D" id="3.30.1660.40">
    <property type="entry name" value="FlgT, N-terminal domain"/>
    <property type="match status" value="1"/>
</dbReference>
<keyword evidence="5" id="KW-0966">Cell projection</keyword>
<evidence type="ECO:0000313" key="5">
    <source>
        <dbReference type="EMBL" id="NLR20647.1"/>
    </source>
</evidence>
<dbReference type="Proteomes" id="UP000646877">
    <property type="component" value="Unassembled WGS sequence"/>
</dbReference>
<dbReference type="Pfam" id="PF16548">
    <property type="entry name" value="FlgT_N"/>
    <property type="match status" value="1"/>
</dbReference>
<reference evidence="6 8" key="2">
    <citation type="submission" date="2023-10" db="EMBL/GenBank/DDBJ databases">
        <title>To unveil natural product biosynthetic capacity in Pseudoalteromonas.</title>
        <authorList>
            <person name="Wang J."/>
        </authorList>
    </citation>
    <scope>NUCLEOTIDE SEQUENCE [LARGE SCALE GENOMIC DNA]</scope>
    <source>
        <strain evidence="6 8">DSM 15914</strain>
    </source>
</reference>
<gene>
    <name evidence="5" type="ORF">F9Y85_04795</name>
    <name evidence="6" type="ORF">R5H13_06275</name>
</gene>
<dbReference type="Pfam" id="PF16538">
    <property type="entry name" value="FlgT_C"/>
    <property type="match status" value="1"/>
</dbReference>
<dbReference type="Proteomes" id="UP001304419">
    <property type="component" value="Chromosome 1"/>
</dbReference>
<dbReference type="EMBL" id="CP137578">
    <property type="protein sequence ID" value="WOX29868.1"/>
    <property type="molecule type" value="Genomic_DNA"/>
</dbReference>
<dbReference type="EMBL" id="WEIA01000002">
    <property type="protein sequence ID" value="NLR20647.1"/>
    <property type="molecule type" value="Genomic_DNA"/>
</dbReference>
<feature type="domain" description="Flagellar assembly protein T N-terminal" evidence="4">
    <location>
        <begin position="23"/>
        <end position="110"/>
    </location>
</feature>
<keyword evidence="5" id="KW-0969">Cilium</keyword>
<proteinExistence type="predicted"/>
<dbReference type="InterPro" id="IPR032370">
    <property type="entry name" value="FlgT_N"/>
</dbReference>
<organism evidence="5 7">
    <name type="scientific">Pseudoalteromonas maricaloris</name>
    <dbReference type="NCBI Taxonomy" id="184924"/>
    <lineage>
        <taxon>Bacteria</taxon>
        <taxon>Pseudomonadati</taxon>
        <taxon>Pseudomonadota</taxon>
        <taxon>Gammaproteobacteria</taxon>
        <taxon>Alteromonadales</taxon>
        <taxon>Pseudoalteromonadaceae</taxon>
        <taxon>Pseudoalteromonas</taxon>
    </lineage>
</organism>
<evidence type="ECO:0000259" key="4">
    <source>
        <dbReference type="Pfam" id="PF16548"/>
    </source>
</evidence>
<feature type="domain" description="Flagellar assembly protein T middle" evidence="3">
    <location>
        <begin position="114"/>
        <end position="268"/>
    </location>
</feature>
<keyword evidence="1" id="KW-0732">Signal</keyword>
<evidence type="ECO:0000259" key="2">
    <source>
        <dbReference type="Pfam" id="PF16538"/>
    </source>
</evidence>
<reference evidence="5" key="1">
    <citation type="submission" date="2019-10" db="EMBL/GenBank/DDBJ databases">
        <authorList>
            <person name="Paulsen S."/>
        </authorList>
    </citation>
    <scope>NUCLEOTIDE SEQUENCE</scope>
    <source>
        <strain evidence="5">LMG 19692</strain>
    </source>
</reference>
<feature type="signal peptide" evidence="1">
    <location>
        <begin position="1"/>
        <end position="22"/>
    </location>
</feature>
<dbReference type="InterPro" id="IPR032388">
    <property type="entry name" value="FlgT_C"/>
</dbReference>
<protein>
    <submittedName>
        <fullName evidence="6">Flagellar assembly protein T N-terminal domain-containing protein</fullName>
    </submittedName>
    <submittedName>
        <fullName evidence="5">Flagellar biosynthesis protein FlgT</fullName>
    </submittedName>
</protein>
<keyword evidence="5" id="KW-0282">Flagellum</keyword>
<sequence length="398" mass="44856">MKKQFTISLSLLCITLTNPAYAEWFEVTGMADVKNGDHQKAKRKAVNDAITQALLFSGASVSSVQTVTDGVLTQDQLKIRSNAEIQSANVIAEAKVGDSWQVTLHIDITPQSTQCPTSAYNKQVAVTQSQLKNKHQATLGQIFDINKAVSERLYQTMTEQKSSLEPVPYFAQTIDVSRFFSQRFDYNEQLIETITANTNSQFVLLSQITDIASVDKLNSDLAFWQSDKYLRSFKVDFALFDALSHERVWQKQYATQGVWPFKKTRLIDVYSERFWQTDYADEIQTTLTQIATDLNAAVACLPTNGKILHIDDEQVVINLGRMHGLENGQILNVAHSNPLTNVDGKVFMHQIKTINKLQVIQVNAQNAIAVNISNRPLHNVQINDLVEIQIENENEFEL</sequence>